<evidence type="ECO:0000259" key="1">
    <source>
        <dbReference type="Pfam" id="PF16487"/>
    </source>
</evidence>
<dbReference type="PANTHER" id="PTHR22891">
    <property type="entry name" value="EUKARYOTIC TRANSLATION INITIATION FACTOR 2C"/>
    <property type="match status" value="1"/>
</dbReference>
<dbReference type="EMBL" id="LXQA010028237">
    <property type="protein sequence ID" value="MCH94817.1"/>
    <property type="molecule type" value="Genomic_DNA"/>
</dbReference>
<dbReference type="InterPro" id="IPR012337">
    <property type="entry name" value="RNaseH-like_sf"/>
</dbReference>
<evidence type="ECO:0000313" key="2">
    <source>
        <dbReference type="EMBL" id="MCH94817.1"/>
    </source>
</evidence>
<dbReference type="Proteomes" id="UP000265520">
    <property type="component" value="Unassembled WGS sequence"/>
</dbReference>
<accession>A0A392N4T7</accession>
<dbReference type="AlphaFoldDB" id="A0A392N4T7"/>
<keyword evidence="3" id="KW-1185">Reference proteome</keyword>
<organism evidence="2 3">
    <name type="scientific">Trifolium medium</name>
    <dbReference type="NCBI Taxonomy" id="97028"/>
    <lineage>
        <taxon>Eukaryota</taxon>
        <taxon>Viridiplantae</taxon>
        <taxon>Streptophyta</taxon>
        <taxon>Embryophyta</taxon>
        <taxon>Tracheophyta</taxon>
        <taxon>Spermatophyta</taxon>
        <taxon>Magnoliopsida</taxon>
        <taxon>eudicotyledons</taxon>
        <taxon>Gunneridae</taxon>
        <taxon>Pentapetalae</taxon>
        <taxon>rosids</taxon>
        <taxon>fabids</taxon>
        <taxon>Fabales</taxon>
        <taxon>Fabaceae</taxon>
        <taxon>Papilionoideae</taxon>
        <taxon>50 kb inversion clade</taxon>
        <taxon>NPAAA clade</taxon>
        <taxon>Hologalegina</taxon>
        <taxon>IRL clade</taxon>
        <taxon>Trifolieae</taxon>
        <taxon>Trifolium</taxon>
    </lineage>
</organism>
<comment type="caution">
    <text evidence="2">The sequence shown here is derived from an EMBL/GenBank/DDBJ whole genome shotgun (WGS) entry which is preliminary data.</text>
</comment>
<dbReference type="Pfam" id="PF16487">
    <property type="entry name" value="ArgoMid"/>
    <property type="match status" value="1"/>
</dbReference>
<name>A0A392N4T7_9FABA</name>
<dbReference type="SUPFAM" id="SSF53098">
    <property type="entry name" value="Ribonuclease H-like"/>
    <property type="match status" value="1"/>
</dbReference>
<protein>
    <submittedName>
        <fullName evidence="2">Protein argonaute PNH1-like</fullName>
    </submittedName>
</protein>
<dbReference type="Gene3D" id="3.40.50.2300">
    <property type="match status" value="1"/>
</dbReference>
<reference evidence="2 3" key="1">
    <citation type="journal article" date="2018" name="Front. Plant Sci.">
        <title>Red Clover (Trifolium pratense) and Zigzag Clover (T. medium) - A Picture of Genomic Similarities and Differences.</title>
        <authorList>
            <person name="Dluhosova J."/>
            <person name="Istvanek J."/>
            <person name="Nedelnik J."/>
            <person name="Repkova J."/>
        </authorList>
    </citation>
    <scope>NUCLEOTIDE SEQUENCE [LARGE SCALE GENOMIC DNA]</scope>
    <source>
        <strain evidence="3">cv. 10/8</strain>
        <tissue evidence="2">Leaf</tissue>
    </source>
</reference>
<proteinExistence type="predicted"/>
<dbReference type="InterPro" id="IPR032473">
    <property type="entry name" value="Argonaute_Mid_dom"/>
</dbReference>
<feature type="domain" description="Protein argonaute Mid" evidence="1">
    <location>
        <begin position="14"/>
        <end position="91"/>
    </location>
</feature>
<sequence>MKYHDTGRDSKILPQCGQWNMANKKVINGSKVRYWACINFSRNVQQRTANAFCQQLVQACQTLGMEFSQEPVIPVYSARPDMVKKALKYVHSTSLNKLDGKELEFLIAILPDNNGSLYGMILRYSSTLYVLHFQLRLFHCL</sequence>
<evidence type="ECO:0000313" key="3">
    <source>
        <dbReference type="Proteomes" id="UP000265520"/>
    </source>
</evidence>